<protein>
    <submittedName>
        <fullName evidence="13">Outer membrane protein</fullName>
    </submittedName>
</protein>
<dbReference type="InterPro" id="IPR023614">
    <property type="entry name" value="Porin_dom_sf"/>
</dbReference>
<dbReference type="InterPro" id="IPR050298">
    <property type="entry name" value="Gram-neg_bact_OMP"/>
</dbReference>
<keyword evidence="4" id="KW-1134">Transmembrane beta strand</keyword>
<dbReference type="GO" id="GO:0015288">
    <property type="term" value="F:porin activity"/>
    <property type="evidence" value="ECO:0007669"/>
    <property type="project" value="UniProtKB-KW"/>
</dbReference>
<dbReference type="GO" id="GO:0006811">
    <property type="term" value="P:monoatomic ion transport"/>
    <property type="evidence" value="ECO:0007669"/>
    <property type="project" value="UniProtKB-KW"/>
</dbReference>
<dbReference type="PANTHER" id="PTHR34501">
    <property type="entry name" value="PROTEIN YDDL-RELATED"/>
    <property type="match status" value="1"/>
</dbReference>
<comment type="subunit">
    <text evidence="2">Homotrimer.</text>
</comment>
<sequence>MKKSLIALAVAGAMAAPMVAQADATLYGKFEMRVKSVSDADLEVESDDFRVGVKGDVDLGLGDTKGLFRYETEINPEDSSAESAFSDNAGETGIAQRLAYVGATGSWGTALIGRINNPAEAVVGYTGNLSEDTYSDLNPDRLGSAIAYVSPSFSGLSAYAAMVAEGQNDDSEEDMDGYVLGADYAAGGLNLSVAYWEVAEEYLNSTDDLSYTAVGGSYTLGNLYFGLGWQQLDAGSDDADLWGAKVAYTMDALTVAANYHDADDELGFDDQYSLNAVYSLGKSASLDAEWVSTDIDGADDRDTFSVGYTIKF</sequence>
<evidence type="ECO:0000256" key="7">
    <source>
        <dbReference type="ARBA" id="ARBA00023065"/>
    </source>
</evidence>
<keyword evidence="6 11" id="KW-0732">Signal</keyword>
<evidence type="ECO:0000256" key="1">
    <source>
        <dbReference type="ARBA" id="ARBA00004571"/>
    </source>
</evidence>
<evidence type="ECO:0000256" key="8">
    <source>
        <dbReference type="ARBA" id="ARBA00023114"/>
    </source>
</evidence>
<evidence type="ECO:0000313" key="13">
    <source>
        <dbReference type="EMBL" id="KEA62348.1"/>
    </source>
</evidence>
<gene>
    <name evidence="13" type="ORF">ADIMK_3488</name>
</gene>
<evidence type="ECO:0000256" key="10">
    <source>
        <dbReference type="ARBA" id="ARBA00023237"/>
    </source>
</evidence>
<name>A0A081FUZ3_9GAMM</name>
<evidence type="ECO:0000256" key="3">
    <source>
        <dbReference type="ARBA" id="ARBA00022448"/>
    </source>
</evidence>
<dbReference type="CDD" id="cd00342">
    <property type="entry name" value="gram_neg_porins"/>
    <property type="match status" value="1"/>
</dbReference>
<dbReference type="GO" id="GO:0046930">
    <property type="term" value="C:pore complex"/>
    <property type="evidence" value="ECO:0007669"/>
    <property type="project" value="UniProtKB-KW"/>
</dbReference>
<evidence type="ECO:0000256" key="9">
    <source>
        <dbReference type="ARBA" id="ARBA00023136"/>
    </source>
</evidence>
<dbReference type="Proteomes" id="UP000028252">
    <property type="component" value="Unassembled WGS sequence"/>
</dbReference>
<comment type="caution">
    <text evidence="13">The sequence shown here is derived from an EMBL/GenBank/DDBJ whole genome shotgun (WGS) entry which is preliminary data.</text>
</comment>
<reference evidence="13 14" key="1">
    <citation type="submission" date="2014-04" db="EMBL/GenBank/DDBJ databases">
        <title>Marinobacterium kochiensis sp. nov., isolated from sediment sample collected from Kochi backwaters in Kerala, India.</title>
        <authorList>
            <person name="Singh A."/>
            <person name="Pinnaka A.K."/>
        </authorList>
    </citation>
    <scope>NUCLEOTIDE SEQUENCE [LARGE SCALE GENOMIC DNA]</scope>
    <source>
        <strain evidence="13 14">AK27</strain>
    </source>
</reference>
<evidence type="ECO:0000256" key="11">
    <source>
        <dbReference type="SAM" id="SignalP"/>
    </source>
</evidence>
<dbReference type="RefSeq" id="WP_051693079.1">
    <property type="nucleotide sequence ID" value="NZ_JMQN01000050.1"/>
</dbReference>
<accession>A0A081FUZ3</accession>
<comment type="subcellular location">
    <subcellularLocation>
        <location evidence="1">Cell outer membrane</location>
        <topology evidence="1">Multi-pass membrane protein</topology>
    </subcellularLocation>
</comment>
<evidence type="ECO:0000256" key="4">
    <source>
        <dbReference type="ARBA" id="ARBA00022452"/>
    </source>
</evidence>
<evidence type="ECO:0000259" key="12">
    <source>
        <dbReference type="Pfam" id="PF13609"/>
    </source>
</evidence>
<proteinExistence type="predicted"/>
<keyword evidence="10" id="KW-0998">Cell outer membrane</keyword>
<feature type="signal peptide" evidence="11">
    <location>
        <begin position="1"/>
        <end position="22"/>
    </location>
</feature>
<keyword evidence="3" id="KW-0813">Transport</keyword>
<keyword evidence="14" id="KW-1185">Reference proteome</keyword>
<evidence type="ECO:0000256" key="2">
    <source>
        <dbReference type="ARBA" id="ARBA00011233"/>
    </source>
</evidence>
<dbReference type="GO" id="GO:0009279">
    <property type="term" value="C:cell outer membrane"/>
    <property type="evidence" value="ECO:0007669"/>
    <property type="project" value="UniProtKB-SubCell"/>
</dbReference>
<dbReference type="PANTHER" id="PTHR34501:SF9">
    <property type="entry name" value="MAJOR OUTER MEMBRANE PROTEIN P.IA"/>
    <property type="match status" value="1"/>
</dbReference>
<keyword evidence="7" id="KW-0406">Ion transport</keyword>
<evidence type="ECO:0000256" key="5">
    <source>
        <dbReference type="ARBA" id="ARBA00022692"/>
    </source>
</evidence>
<dbReference type="Gene3D" id="2.40.160.10">
    <property type="entry name" value="Porin"/>
    <property type="match status" value="1"/>
</dbReference>
<keyword evidence="5" id="KW-0812">Transmembrane</keyword>
<feature type="domain" description="Porin" evidence="12">
    <location>
        <begin position="7"/>
        <end position="294"/>
    </location>
</feature>
<dbReference type="eggNOG" id="COG3203">
    <property type="taxonomic scope" value="Bacteria"/>
</dbReference>
<keyword evidence="8" id="KW-0626">Porin</keyword>
<dbReference type="PATRIC" id="fig|1232683.4.peg.3432"/>
<evidence type="ECO:0000256" key="6">
    <source>
        <dbReference type="ARBA" id="ARBA00022729"/>
    </source>
</evidence>
<dbReference type="AlphaFoldDB" id="A0A081FUZ3"/>
<organism evidence="13 14">
    <name type="scientific">Marinobacterium lacunae</name>
    <dbReference type="NCBI Taxonomy" id="1232683"/>
    <lineage>
        <taxon>Bacteria</taxon>
        <taxon>Pseudomonadati</taxon>
        <taxon>Pseudomonadota</taxon>
        <taxon>Gammaproteobacteria</taxon>
        <taxon>Oceanospirillales</taxon>
        <taxon>Oceanospirillaceae</taxon>
        <taxon>Marinobacterium</taxon>
    </lineage>
</organism>
<dbReference type="Pfam" id="PF13609">
    <property type="entry name" value="Porin_4"/>
    <property type="match status" value="1"/>
</dbReference>
<dbReference type="SUPFAM" id="SSF56935">
    <property type="entry name" value="Porins"/>
    <property type="match status" value="1"/>
</dbReference>
<feature type="chain" id="PRO_5001757318" evidence="11">
    <location>
        <begin position="23"/>
        <end position="312"/>
    </location>
</feature>
<dbReference type="EMBL" id="JMQN01000050">
    <property type="protein sequence ID" value="KEA62348.1"/>
    <property type="molecule type" value="Genomic_DNA"/>
</dbReference>
<evidence type="ECO:0000313" key="14">
    <source>
        <dbReference type="Proteomes" id="UP000028252"/>
    </source>
</evidence>
<dbReference type="OrthoDB" id="8957883at2"/>
<dbReference type="InterPro" id="IPR033900">
    <property type="entry name" value="Gram_neg_porin_domain"/>
</dbReference>
<dbReference type="STRING" id="1232683.ADIMK_3488"/>
<keyword evidence="9" id="KW-0472">Membrane</keyword>